<evidence type="ECO:0000256" key="6">
    <source>
        <dbReference type="SAM" id="SignalP"/>
    </source>
</evidence>
<dbReference type="Pfam" id="PF07687">
    <property type="entry name" value="M20_dimer"/>
    <property type="match status" value="1"/>
</dbReference>
<dbReference type="OrthoDB" id="3665926at2"/>
<dbReference type="GO" id="GO:0051603">
    <property type="term" value="P:proteolysis involved in protein catabolic process"/>
    <property type="evidence" value="ECO:0007669"/>
    <property type="project" value="TreeGrafter"/>
</dbReference>
<keyword evidence="2" id="KW-0645">Protease</keyword>
<dbReference type="PANTHER" id="PTHR45962:SF1">
    <property type="entry name" value="N-FATTY-ACYL-AMINO ACID SYNTHASE_HYDROLASE PM20D1"/>
    <property type="match status" value="1"/>
</dbReference>
<evidence type="ECO:0000313" key="9">
    <source>
        <dbReference type="Proteomes" id="UP000475582"/>
    </source>
</evidence>
<dbReference type="InterPro" id="IPR011650">
    <property type="entry name" value="Peptidase_M20_dimer"/>
</dbReference>
<dbReference type="InterPro" id="IPR047177">
    <property type="entry name" value="Pept_M20A"/>
</dbReference>
<dbReference type="Gene3D" id="3.40.630.10">
    <property type="entry name" value="Zn peptidases"/>
    <property type="match status" value="1"/>
</dbReference>
<sequence length="473" mass="50977">MKSRFVLGAVTAMLACVQSAYAADPTEQQFRALYKELVETNTTLSAGSCTLAAERIAARMKAAGYPESDLHIFTAPDHPKEGGLVAVLPGRDPKAKAILLLAHIDVVEAKREDWTRDPFTLIEEDGKFYARGVVDDKAQAAIWADSLIRFKQEGYKPRHTLKMALTCGEETAGAFNGAEWLTKNRRELIDAAYALNEGAGGELNASGKRVSMTVQAGEKVAQNYRLEVTNRGGHSSRPVKDNAIYHLAGALSKVQGYEFPIQLTDGSKGYLNAMARIQLDAGHKDIADAMKAVVKDPGDTKAVATVSNADASWAAMLHTTCVATMLDGGHATNALPQRARANVNCRIFPGVSQETVRQALVKAIDDPAVKVETLEIRGENSAPPVLTRAIMEPVEKLTAKLWPGVPVMPILQSGATDGQFLNAAGIPTYGISGIFLTPDLGNIHGLNEYIGVQSLMEGRVFLHELVKVYAEQI</sequence>
<dbReference type="SUPFAM" id="SSF53187">
    <property type="entry name" value="Zn-dependent exopeptidases"/>
    <property type="match status" value="1"/>
</dbReference>
<evidence type="ECO:0000259" key="7">
    <source>
        <dbReference type="Pfam" id="PF07687"/>
    </source>
</evidence>
<feature type="chain" id="PRO_5027008811" evidence="6">
    <location>
        <begin position="23"/>
        <end position="473"/>
    </location>
</feature>
<dbReference type="InterPro" id="IPR001261">
    <property type="entry name" value="ArgE/DapE_CS"/>
</dbReference>
<evidence type="ECO:0000256" key="4">
    <source>
        <dbReference type="ARBA" id="ARBA00022801"/>
    </source>
</evidence>
<keyword evidence="9" id="KW-1185">Reference proteome</keyword>
<dbReference type="Pfam" id="PF01546">
    <property type="entry name" value="Peptidase_M20"/>
    <property type="match status" value="1"/>
</dbReference>
<protein>
    <submittedName>
        <fullName evidence="8">M20/M25/M40 family metallo-hydrolase</fullName>
    </submittedName>
</protein>
<dbReference type="EMBL" id="WNKY01000014">
    <property type="protein sequence ID" value="MTV38784.1"/>
    <property type="molecule type" value="Genomic_DNA"/>
</dbReference>
<accession>A0A6L6PIE7</accession>
<dbReference type="SUPFAM" id="SSF55031">
    <property type="entry name" value="Bacterial exopeptidase dimerisation domain"/>
    <property type="match status" value="1"/>
</dbReference>
<name>A0A6L6PIE7_9BURK</name>
<dbReference type="Gene3D" id="1.10.150.900">
    <property type="match status" value="1"/>
</dbReference>
<dbReference type="Gene3D" id="3.30.70.360">
    <property type="match status" value="1"/>
</dbReference>
<feature type="domain" description="Peptidase M20 dimerisation" evidence="7">
    <location>
        <begin position="217"/>
        <end position="370"/>
    </location>
</feature>
<gene>
    <name evidence="8" type="ORF">GM676_14495</name>
</gene>
<evidence type="ECO:0000256" key="5">
    <source>
        <dbReference type="ARBA" id="ARBA00022833"/>
    </source>
</evidence>
<evidence type="ECO:0000313" key="8">
    <source>
        <dbReference type="EMBL" id="MTV38784.1"/>
    </source>
</evidence>
<evidence type="ECO:0000256" key="2">
    <source>
        <dbReference type="ARBA" id="ARBA00022670"/>
    </source>
</evidence>
<dbReference type="Proteomes" id="UP000475582">
    <property type="component" value="Unassembled WGS sequence"/>
</dbReference>
<comment type="similarity">
    <text evidence="1">Belongs to the peptidase M20A family.</text>
</comment>
<keyword evidence="3" id="KW-0479">Metal-binding</keyword>
<dbReference type="PANTHER" id="PTHR45962">
    <property type="entry name" value="N-FATTY-ACYL-AMINO ACID SYNTHASE/HYDROLASE PM20D1"/>
    <property type="match status" value="1"/>
</dbReference>
<evidence type="ECO:0000256" key="1">
    <source>
        <dbReference type="ARBA" id="ARBA00006247"/>
    </source>
</evidence>
<reference evidence="8 9" key="1">
    <citation type="submission" date="2019-11" db="EMBL/GenBank/DDBJ databases">
        <title>Type strains purchased from KCTC, JCM and DSMZ.</title>
        <authorList>
            <person name="Lu H."/>
        </authorList>
    </citation>
    <scope>NUCLEOTIDE SEQUENCE [LARGE SCALE GENOMIC DNA]</scope>
    <source>
        <strain evidence="8 9">KCTC 22382</strain>
    </source>
</reference>
<dbReference type="AlphaFoldDB" id="A0A6L6PIE7"/>
<dbReference type="GO" id="GO:0046872">
    <property type="term" value="F:metal ion binding"/>
    <property type="evidence" value="ECO:0007669"/>
    <property type="project" value="UniProtKB-KW"/>
</dbReference>
<keyword evidence="6" id="KW-0732">Signal</keyword>
<evidence type="ECO:0000256" key="3">
    <source>
        <dbReference type="ARBA" id="ARBA00022723"/>
    </source>
</evidence>
<dbReference type="RefSeq" id="WP_155464362.1">
    <property type="nucleotide sequence ID" value="NZ_WNKY01000014.1"/>
</dbReference>
<keyword evidence="5" id="KW-0862">Zinc</keyword>
<feature type="signal peptide" evidence="6">
    <location>
        <begin position="1"/>
        <end position="22"/>
    </location>
</feature>
<dbReference type="InterPro" id="IPR036264">
    <property type="entry name" value="Bact_exopeptidase_dim_dom"/>
</dbReference>
<dbReference type="PROSITE" id="PS00758">
    <property type="entry name" value="ARGE_DAPE_CPG2_1"/>
    <property type="match status" value="1"/>
</dbReference>
<keyword evidence="4 8" id="KW-0378">Hydrolase</keyword>
<dbReference type="PROSITE" id="PS51257">
    <property type="entry name" value="PROKAR_LIPOPROTEIN"/>
    <property type="match status" value="1"/>
</dbReference>
<proteinExistence type="inferred from homology"/>
<dbReference type="InterPro" id="IPR002933">
    <property type="entry name" value="Peptidase_M20"/>
</dbReference>
<organism evidence="8 9">
    <name type="scientific">Duganella radicis</name>
    <dbReference type="NCBI Taxonomy" id="551988"/>
    <lineage>
        <taxon>Bacteria</taxon>
        <taxon>Pseudomonadati</taxon>
        <taxon>Pseudomonadota</taxon>
        <taxon>Betaproteobacteria</taxon>
        <taxon>Burkholderiales</taxon>
        <taxon>Oxalobacteraceae</taxon>
        <taxon>Telluria group</taxon>
        <taxon>Duganella</taxon>
    </lineage>
</organism>
<dbReference type="NCBIfam" id="NF006596">
    <property type="entry name" value="PRK09133.1"/>
    <property type="match status" value="1"/>
</dbReference>
<dbReference type="GO" id="GO:0004180">
    <property type="term" value="F:carboxypeptidase activity"/>
    <property type="evidence" value="ECO:0007669"/>
    <property type="project" value="TreeGrafter"/>
</dbReference>
<comment type="caution">
    <text evidence="8">The sequence shown here is derived from an EMBL/GenBank/DDBJ whole genome shotgun (WGS) entry which is preliminary data.</text>
</comment>